<keyword evidence="8" id="KW-0472">Membrane</keyword>
<protein>
    <recommendedName>
        <fullName evidence="1">non-specific serine/threonine protein kinase</fullName>
        <ecNumber evidence="1">2.7.11.1</ecNumber>
    </recommendedName>
</protein>
<keyword evidence="11" id="KW-1185">Reference proteome</keyword>
<dbReference type="Proteomes" id="UP000036513">
    <property type="component" value="Unassembled WGS sequence"/>
</dbReference>
<keyword evidence="4" id="KW-0547">Nucleotide-binding</keyword>
<dbReference type="STRING" id="37916.MCHLDSM_07271"/>
<dbReference type="GO" id="GO:0004674">
    <property type="term" value="F:protein serine/threonine kinase activity"/>
    <property type="evidence" value="ECO:0007669"/>
    <property type="project" value="UniProtKB-KW"/>
</dbReference>
<keyword evidence="8" id="KW-1133">Transmembrane helix</keyword>
<dbReference type="CDD" id="cd14014">
    <property type="entry name" value="STKc_PknB_like"/>
    <property type="match status" value="1"/>
</dbReference>
<dbReference type="InterPro" id="IPR011009">
    <property type="entry name" value="Kinase-like_dom_sf"/>
</dbReference>
<evidence type="ECO:0000256" key="2">
    <source>
        <dbReference type="ARBA" id="ARBA00022527"/>
    </source>
</evidence>
<accession>A0A0J6VBD8</accession>
<dbReference type="PROSITE" id="PS00108">
    <property type="entry name" value="PROTEIN_KINASE_ST"/>
    <property type="match status" value="1"/>
</dbReference>
<evidence type="ECO:0000259" key="9">
    <source>
        <dbReference type="PROSITE" id="PS50011"/>
    </source>
</evidence>
<dbReference type="InterPro" id="IPR000719">
    <property type="entry name" value="Prot_kinase_dom"/>
</dbReference>
<dbReference type="Gene3D" id="1.10.510.10">
    <property type="entry name" value="Transferase(Phosphotransferase) domain 1"/>
    <property type="match status" value="1"/>
</dbReference>
<dbReference type="AlphaFoldDB" id="A0A0J6VBD8"/>
<dbReference type="EMBL" id="JYNL01000070">
    <property type="protein sequence ID" value="KMO67032.1"/>
    <property type="molecule type" value="Genomic_DNA"/>
</dbReference>
<evidence type="ECO:0000256" key="8">
    <source>
        <dbReference type="SAM" id="Phobius"/>
    </source>
</evidence>
<keyword evidence="3 10" id="KW-0808">Transferase</keyword>
<evidence type="ECO:0000256" key="7">
    <source>
        <dbReference type="SAM" id="MobiDB-lite"/>
    </source>
</evidence>
<dbReference type="SUPFAM" id="SSF56112">
    <property type="entry name" value="Protein kinase-like (PK-like)"/>
    <property type="match status" value="1"/>
</dbReference>
<dbReference type="RefSeq" id="WP_048474233.1">
    <property type="nucleotide sequence ID" value="NZ_JYNL01000070.1"/>
</dbReference>
<keyword evidence="8" id="KW-0812">Transmembrane</keyword>
<evidence type="ECO:0000256" key="3">
    <source>
        <dbReference type="ARBA" id="ARBA00022679"/>
    </source>
</evidence>
<dbReference type="PATRIC" id="fig|37916.4.peg.7291"/>
<dbReference type="PANTHER" id="PTHR43289:SF6">
    <property type="entry name" value="SERINE_THREONINE-PROTEIN KINASE NEKL-3"/>
    <property type="match status" value="1"/>
</dbReference>
<feature type="region of interest" description="Disordered" evidence="7">
    <location>
        <begin position="277"/>
        <end position="299"/>
    </location>
</feature>
<gene>
    <name evidence="10" type="primary">pknJ_3</name>
    <name evidence="10" type="ORF">MCHLDSM_07271</name>
</gene>
<evidence type="ECO:0000256" key="6">
    <source>
        <dbReference type="ARBA" id="ARBA00022840"/>
    </source>
</evidence>
<dbReference type="GO" id="GO:0080090">
    <property type="term" value="P:regulation of primary metabolic process"/>
    <property type="evidence" value="ECO:0007669"/>
    <property type="project" value="UniProtKB-ARBA"/>
</dbReference>
<reference evidence="10 11" key="1">
    <citation type="journal article" date="2015" name="Genome Biol. Evol.">
        <title>Characterization of Three Mycobacterium spp. with Potential Use in Bioremediation by Genome Sequencing and Comparative Genomics.</title>
        <authorList>
            <person name="Das S."/>
            <person name="Pettersson B.M."/>
            <person name="Behra P.R."/>
            <person name="Ramesh M."/>
            <person name="Dasgupta S."/>
            <person name="Bhattacharya A."/>
            <person name="Kirsebom L.A."/>
        </authorList>
    </citation>
    <scope>NUCLEOTIDE SEQUENCE [LARGE SCALE GENOMIC DNA]</scope>
    <source>
        <strain evidence="10 11">DSM 43826</strain>
    </source>
</reference>
<dbReference type="EC" id="2.7.11.1" evidence="1"/>
<proteinExistence type="predicted"/>
<comment type="caution">
    <text evidence="10">The sequence shown here is derived from an EMBL/GenBank/DDBJ whole genome shotgun (WGS) entry which is preliminary data.</text>
</comment>
<keyword evidence="5 10" id="KW-0418">Kinase</keyword>
<dbReference type="PROSITE" id="PS50011">
    <property type="entry name" value="PROTEIN_KINASE_DOM"/>
    <property type="match status" value="1"/>
</dbReference>
<keyword evidence="2" id="KW-0723">Serine/threonine-protein kinase</keyword>
<name>A0A0J6VBD8_9MYCO</name>
<organism evidence="10 11">
    <name type="scientific">Mycolicibacterium chlorophenolicum</name>
    <dbReference type="NCBI Taxonomy" id="37916"/>
    <lineage>
        <taxon>Bacteria</taxon>
        <taxon>Bacillati</taxon>
        <taxon>Actinomycetota</taxon>
        <taxon>Actinomycetes</taxon>
        <taxon>Mycobacteriales</taxon>
        <taxon>Mycobacteriaceae</taxon>
        <taxon>Mycolicibacterium</taxon>
    </lineage>
</organism>
<dbReference type="GO" id="GO:0005524">
    <property type="term" value="F:ATP binding"/>
    <property type="evidence" value="ECO:0007669"/>
    <property type="project" value="UniProtKB-KW"/>
</dbReference>
<dbReference type="InterPro" id="IPR008271">
    <property type="entry name" value="Ser/Thr_kinase_AS"/>
</dbReference>
<dbReference type="Pfam" id="PF00069">
    <property type="entry name" value="Pkinase"/>
    <property type="match status" value="1"/>
</dbReference>
<dbReference type="SMR" id="A0A0J6VBD8"/>
<dbReference type="Gene3D" id="3.30.200.20">
    <property type="entry name" value="Phosphorylase Kinase, domain 1"/>
    <property type="match status" value="1"/>
</dbReference>
<dbReference type="SMART" id="SM00220">
    <property type="entry name" value="S_TKc"/>
    <property type="match status" value="1"/>
</dbReference>
<evidence type="ECO:0000313" key="11">
    <source>
        <dbReference type="Proteomes" id="UP000036513"/>
    </source>
</evidence>
<evidence type="ECO:0000256" key="4">
    <source>
        <dbReference type="ARBA" id="ARBA00022741"/>
    </source>
</evidence>
<feature type="domain" description="Protein kinase" evidence="9">
    <location>
        <begin position="14"/>
        <end position="277"/>
    </location>
</feature>
<evidence type="ECO:0000313" key="10">
    <source>
        <dbReference type="EMBL" id="KMO67032.1"/>
    </source>
</evidence>
<keyword evidence="6" id="KW-0067">ATP-binding</keyword>
<evidence type="ECO:0000256" key="5">
    <source>
        <dbReference type="ARBA" id="ARBA00022777"/>
    </source>
</evidence>
<dbReference type="PANTHER" id="PTHR43289">
    <property type="entry name" value="MITOGEN-ACTIVATED PROTEIN KINASE KINASE KINASE 20-RELATED"/>
    <property type="match status" value="1"/>
</dbReference>
<sequence length="508" mass="52856">MTPAELTPAHIGGYRVERVLATGGMGAVYLVQSPTLPRREALKVLSADLAGDPRMRTRFTQEADITAGLDHPNIVRVHSRGDTDGQLWIAMEFVDGTDAETALRAGAIPPQRALHIITEVARALDYAHRNRVVHQDIKPSNFLLGARPGEQERVVLSDFGAALTPESADLSGGPMTATLAYAAPEVIAGKTVDGRADVYSLGCTLFRLLTGRYPFPHHDDVSATINAHLDQAPRRISDYLSWAGPQLDDVIAKALAKDPAQRYTTAGELAGAARRALDAAAAAPTPRTPPSAAQTSSGSATSGAAVVDFIGHLPRTQPVASKRRILAAAGIAAALVAVGLVAWLALPAREPTHNPTSSTPSAITDPAAAATLAAALPTGYPAGSCTSAGINADLAAAAVTCGPAPDTGGPPTATYTLARNHTALQSLFAQQTAAATTVVCPGNVQSPGPWHRVANPTVPVGMVFCGLAHGRPLVAWTTDDKLLMSTIEAQASDSPTLDQLYTWWASHS</sequence>
<evidence type="ECO:0000256" key="1">
    <source>
        <dbReference type="ARBA" id="ARBA00012513"/>
    </source>
</evidence>
<feature type="transmembrane region" description="Helical" evidence="8">
    <location>
        <begin position="325"/>
        <end position="346"/>
    </location>
</feature>